<name>B4LET4_DROVI</name>
<dbReference type="AlphaFoldDB" id="B4LET4"/>
<feature type="transmembrane region" description="Helical" evidence="1">
    <location>
        <begin position="94"/>
        <end position="116"/>
    </location>
</feature>
<evidence type="ECO:0000313" key="2">
    <source>
        <dbReference type="EMBL" id="EDW70191.2"/>
    </source>
</evidence>
<keyword evidence="3" id="KW-1185">Reference proteome</keyword>
<dbReference type="eggNOG" id="ENOG502TKNE">
    <property type="taxonomic scope" value="Eukaryota"/>
</dbReference>
<dbReference type="EMBL" id="CH940647">
    <property type="protein sequence ID" value="EDW70191.2"/>
    <property type="molecule type" value="Genomic_DNA"/>
</dbReference>
<dbReference type="InParanoid" id="B4LET4"/>
<evidence type="ECO:0000313" key="3">
    <source>
        <dbReference type="Proteomes" id="UP000008792"/>
    </source>
</evidence>
<sequence>MVSALNGFGMAIGCMDITGAIFFELMIIYMLCRRNGGRTTADDSKEQQRGHVATLYGNRVRPWMLWIYLLLLNVWIVVSMLMVTGIILHKPQLLLFWLLWCFGGLIFDVVFVGLWIVELLSGDAIEALTNILISLLTMAIEFSFIYVIYNIYGNLTNSPKEQEIKGNPLLRFSYFLF</sequence>
<dbReference type="HOGENOM" id="CLU_123008_0_0_1"/>
<keyword evidence="1" id="KW-0812">Transmembrane</keyword>
<feature type="transmembrane region" description="Helical" evidence="1">
    <location>
        <begin position="6"/>
        <end position="31"/>
    </location>
</feature>
<evidence type="ECO:0000256" key="1">
    <source>
        <dbReference type="SAM" id="Phobius"/>
    </source>
</evidence>
<feature type="transmembrane region" description="Helical" evidence="1">
    <location>
        <begin position="65"/>
        <end position="88"/>
    </location>
</feature>
<keyword evidence="1" id="KW-0472">Membrane</keyword>
<gene>
    <name evidence="2" type="primary">Dvir\GJ11702</name>
    <name evidence="2" type="ORF">Dvir_GJ11702</name>
</gene>
<evidence type="ECO:0008006" key="4">
    <source>
        <dbReference type="Google" id="ProtNLM"/>
    </source>
</evidence>
<organism evidence="2 3">
    <name type="scientific">Drosophila virilis</name>
    <name type="common">Fruit fly</name>
    <dbReference type="NCBI Taxonomy" id="7244"/>
    <lineage>
        <taxon>Eukaryota</taxon>
        <taxon>Metazoa</taxon>
        <taxon>Ecdysozoa</taxon>
        <taxon>Arthropoda</taxon>
        <taxon>Hexapoda</taxon>
        <taxon>Insecta</taxon>
        <taxon>Pterygota</taxon>
        <taxon>Neoptera</taxon>
        <taxon>Endopterygota</taxon>
        <taxon>Diptera</taxon>
        <taxon>Brachycera</taxon>
        <taxon>Muscomorpha</taxon>
        <taxon>Ephydroidea</taxon>
        <taxon>Drosophilidae</taxon>
        <taxon>Drosophila</taxon>
    </lineage>
</organism>
<proteinExistence type="predicted"/>
<reference evidence="2 3" key="1">
    <citation type="journal article" date="2007" name="Nature">
        <title>Evolution of genes and genomes on the Drosophila phylogeny.</title>
        <authorList>
            <consortium name="Drosophila 12 Genomes Consortium"/>
            <person name="Clark A.G."/>
            <person name="Eisen M.B."/>
            <person name="Smith D.R."/>
            <person name="Bergman C.M."/>
            <person name="Oliver B."/>
            <person name="Markow T.A."/>
            <person name="Kaufman T.C."/>
            <person name="Kellis M."/>
            <person name="Gelbart W."/>
            <person name="Iyer V.N."/>
            <person name="Pollard D.A."/>
            <person name="Sackton T.B."/>
            <person name="Larracuente A.M."/>
            <person name="Singh N.D."/>
            <person name="Abad J.P."/>
            <person name="Abt D.N."/>
            <person name="Adryan B."/>
            <person name="Aguade M."/>
            <person name="Akashi H."/>
            <person name="Anderson W.W."/>
            <person name="Aquadro C.F."/>
            <person name="Ardell D.H."/>
            <person name="Arguello R."/>
            <person name="Artieri C.G."/>
            <person name="Barbash D.A."/>
            <person name="Barker D."/>
            <person name="Barsanti P."/>
            <person name="Batterham P."/>
            <person name="Batzoglou S."/>
            <person name="Begun D."/>
            <person name="Bhutkar A."/>
            <person name="Blanco E."/>
            <person name="Bosak S.A."/>
            <person name="Bradley R.K."/>
            <person name="Brand A.D."/>
            <person name="Brent M.R."/>
            <person name="Brooks A.N."/>
            <person name="Brown R.H."/>
            <person name="Butlin R.K."/>
            <person name="Caggese C."/>
            <person name="Calvi B.R."/>
            <person name="Bernardo de Carvalho A."/>
            <person name="Caspi A."/>
            <person name="Castrezana S."/>
            <person name="Celniker S.E."/>
            <person name="Chang J.L."/>
            <person name="Chapple C."/>
            <person name="Chatterji S."/>
            <person name="Chinwalla A."/>
            <person name="Civetta A."/>
            <person name="Clifton S.W."/>
            <person name="Comeron J.M."/>
            <person name="Costello J.C."/>
            <person name="Coyne J.A."/>
            <person name="Daub J."/>
            <person name="David R.G."/>
            <person name="Delcher A.L."/>
            <person name="Delehaunty K."/>
            <person name="Do C.B."/>
            <person name="Ebling H."/>
            <person name="Edwards K."/>
            <person name="Eickbush T."/>
            <person name="Evans J.D."/>
            <person name="Filipski A."/>
            <person name="Findeiss S."/>
            <person name="Freyhult E."/>
            <person name="Fulton L."/>
            <person name="Fulton R."/>
            <person name="Garcia A.C."/>
            <person name="Gardiner A."/>
            <person name="Garfield D.A."/>
            <person name="Garvin B.E."/>
            <person name="Gibson G."/>
            <person name="Gilbert D."/>
            <person name="Gnerre S."/>
            <person name="Godfrey J."/>
            <person name="Good R."/>
            <person name="Gotea V."/>
            <person name="Gravely B."/>
            <person name="Greenberg A.J."/>
            <person name="Griffiths-Jones S."/>
            <person name="Gross S."/>
            <person name="Guigo R."/>
            <person name="Gustafson E.A."/>
            <person name="Haerty W."/>
            <person name="Hahn M.W."/>
            <person name="Halligan D.L."/>
            <person name="Halpern A.L."/>
            <person name="Halter G.M."/>
            <person name="Han M.V."/>
            <person name="Heger A."/>
            <person name="Hillier L."/>
            <person name="Hinrichs A.S."/>
            <person name="Holmes I."/>
            <person name="Hoskins R.A."/>
            <person name="Hubisz M.J."/>
            <person name="Hultmark D."/>
            <person name="Huntley M.A."/>
            <person name="Jaffe D.B."/>
            <person name="Jagadeeshan S."/>
            <person name="Jeck W.R."/>
            <person name="Johnson J."/>
            <person name="Jones C.D."/>
            <person name="Jordan W.C."/>
            <person name="Karpen G.H."/>
            <person name="Kataoka E."/>
            <person name="Keightley P.D."/>
            <person name="Kheradpour P."/>
            <person name="Kirkness E.F."/>
            <person name="Koerich L.B."/>
            <person name="Kristiansen K."/>
            <person name="Kudrna D."/>
            <person name="Kulathinal R.J."/>
            <person name="Kumar S."/>
            <person name="Kwok R."/>
            <person name="Lander E."/>
            <person name="Langley C.H."/>
            <person name="Lapoint R."/>
            <person name="Lazzaro B.P."/>
            <person name="Lee S.J."/>
            <person name="Levesque L."/>
            <person name="Li R."/>
            <person name="Lin C.F."/>
            <person name="Lin M.F."/>
            <person name="Lindblad-Toh K."/>
            <person name="Llopart A."/>
            <person name="Long M."/>
            <person name="Low L."/>
            <person name="Lozovsky E."/>
            <person name="Lu J."/>
            <person name="Luo M."/>
            <person name="Machado C.A."/>
            <person name="Makalowski W."/>
            <person name="Marzo M."/>
            <person name="Matsuda M."/>
            <person name="Matzkin L."/>
            <person name="McAllister B."/>
            <person name="McBride C.S."/>
            <person name="McKernan B."/>
            <person name="McKernan K."/>
            <person name="Mendez-Lago M."/>
            <person name="Minx P."/>
            <person name="Mollenhauer M.U."/>
            <person name="Montooth K."/>
            <person name="Mount S.M."/>
            <person name="Mu X."/>
            <person name="Myers E."/>
            <person name="Negre B."/>
            <person name="Newfeld S."/>
            <person name="Nielsen R."/>
            <person name="Noor M.A."/>
            <person name="O'Grady P."/>
            <person name="Pachter L."/>
            <person name="Papaceit M."/>
            <person name="Parisi M.J."/>
            <person name="Parisi M."/>
            <person name="Parts L."/>
            <person name="Pedersen J.S."/>
            <person name="Pesole G."/>
            <person name="Phillippy A.M."/>
            <person name="Ponting C.P."/>
            <person name="Pop M."/>
            <person name="Porcelli D."/>
            <person name="Powell J.R."/>
            <person name="Prohaska S."/>
            <person name="Pruitt K."/>
            <person name="Puig M."/>
            <person name="Quesneville H."/>
            <person name="Ram K.R."/>
            <person name="Rand D."/>
            <person name="Rasmussen M.D."/>
            <person name="Reed L.K."/>
            <person name="Reenan R."/>
            <person name="Reily A."/>
            <person name="Remington K.A."/>
            <person name="Rieger T.T."/>
            <person name="Ritchie M.G."/>
            <person name="Robin C."/>
            <person name="Rogers Y.H."/>
            <person name="Rohde C."/>
            <person name="Rozas J."/>
            <person name="Rubenfield M.J."/>
            <person name="Ruiz A."/>
            <person name="Russo S."/>
            <person name="Salzberg S.L."/>
            <person name="Sanchez-Gracia A."/>
            <person name="Saranga D.J."/>
            <person name="Sato H."/>
            <person name="Schaeffer S.W."/>
            <person name="Schatz M.C."/>
            <person name="Schlenke T."/>
            <person name="Schwartz R."/>
            <person name="Segarra C."/>
            <person name="Singh R.S."/>
            <person name="Sirot L."/>
            <person name="Sirota M."/>
            <person name="Sisneros N.B."/>
            <person name="Smith C.D."/>
            <person name="Smith T.F."/>
            <person name="Spieth J."/>
            <person name="Stage D.E."/>
            <person name="Stark A."/>
            <person name="Stephan W."/>
            <person name="Strausberg R.L."/>
            <person name="Strempel S."/>
            <person name="Sturgill D."/>
            <person name="Sutton G."/>
            <person name="Sutton G.G."/>
            <person name="Tao W."/>
            <person name="Teichmann S."/>
            <person name="Tobari Y.N."/>
            <person name="Tomimura Y."/>
            <person name="Tsolas J.M."/>
            <person name="Valente V.L."/>
            <person name="Venter E."/>
            <person name="Venter J.C."/>
            <person name="Vicario S."/>
            <person name="Vieira F.G."/>
            <person name="Vilella A.J."/>
            <person name="Villasante A."/>
            <person name="Walenz B."/>
            <person name="Wang J."/>
            <person name="Wasserman M."/>
            <person name="Watts T."/>
            <person name="Wilson D."/>
            <person name="Wilson R.K."/>
            <person name="Wing R.A."/>
            <person name="Wolfner M.F."/>
            <person name="Wong A."/>
            <person name="Wong G.K."/>
            <person name="Wu C.I."/>
            <person name="Wu G."/>
            <person name="Yamamoto D."/>
            <person name="Yang H.P."/>
            <person name="Yang S.P."/>
            <person name="Yorke J.A."/>
            <person name="Yoshida K."/>
            <person name="Zdobnov E."/>
            <person name="Zhang P."/>
            <person name="Zhang Y."/>
            <person name="Zimin A.V."/>
            <person name="Baldwin J."/>
            <person name="Abdouelleil A."/>
            <person name="Abdulkadir J."/>
            <person name="Abebe A."/>
            <person name="Abera B."/>
            <person name="Abreu J."/>
            <person name="Acer S.C."/>
            <person name="Aftuck L."/>
            <person name="Alexander A."/>
            <person name="An P."/>
            <person name="Anderson E."/>
            <person name="Anderson S."/>
            <person name="Arachi H."/>
            <person name="Azer M."/>
            <person name="Bachantsang P."/>
            <person name="Barry A."/>
            <person name="Bayul T."/>
            <person name="Berlin A."/>
            <person name="Bessette D."/>
            <person name="Bloom T."/>
            <person name="Blye J."/>
            <person name="Boguslavskiy L."/>
            <person name="Bonnet C."/>
            <person name="Boukhgalter B."/>
            <person name="Bourzgui I."/>
            <person name="Brown A."/>
            <person name="Cahill P."/>
            <person name="Channer S."/>
            <person name="Cheshatsang Y."/>
            <person name="Chuda L."/>
            <person name="Citroen M."/>
            <person name="Collymore A."/>
            <person name="Cooke P."/>
            <person name="Costello M."/>
            <person name="D'Aco K."/>
            <person name="Daza R."/>
            <person name="De Haan G."/>
            <person name="DeGray S."/>
            <person name="DeMaso C."/>
            <person name="Dhargay N."/>
            <person name="Dooley K."/>
            <person name="Dooley E."/>
            <person name="Doricent M."/>
            <person name="Dorje P."/>
            <person name="Dorjee K."/>
            <person name="Dupes A."/>
            <person name="Elong R."/>
            <person name="Falk J."/>
            <person name="Farina A."/>
            <person name="Faro S."/>
            <person name="Ferguson D."/>
            <person name="Fisher S."/>
            <person name="Foley C.D."/>
            <person name="Franke A."/>
            <person name="Friedrich D."/>
            <person name="Gadbois L."/>
            <person name="Gearin G."/>
            <person name="Gearin C.R."/>
            <person name="Giannoukos G."/>
            <person name="Goode T."/>
            <person name="Graham J."/>
            <person name="Grandbois E."/>
            <person name="Grewal S."/>
            <person name="Gyaltsen K."/>
            <person name="Hafez N."/>
            <person name="Hagos B."/>
            <person name="Hall J."/>
            <person name="Henson C."/>
            <person name="Hollinger A."/>
            <person name="Honan T."/>
            <person name="Huard M.D."/>
            <person name="Hughes L."/>
            <person name="Hurhula B."/>
            <person name="Husby M.E."/>
            <person name="Kamat A."/>
            <person name="Kanga B."/>
            <person name="Kashin S."/>
            <person name="Khazanovich D."/>
            <person name="Kisner P."/>
            <person name="Lance K."/>
            <person name="Lara M."/>
            <person name="Lee W."/>
            <person name="Lennon N."/>
            <person name="Letendre F."/>
            <person name="LeVine R."/>
            <person name="Lipovsky A."/>
            <person name="Liu X."/>
            <person name="Liu J."/>
            <person name="Liu S."/>
            <person name="Lokyitsang T."/>
            <person name="Lokyitsang Y."/>
            <person name="Lubonja R."/>
            <person name="Lui A."/>
            <person name="MacDonald P."/>
            <person name="Magnisalis V."/>
            <person name="Maru K."/>
            <person name="Matthews C."/>
            <person name="McCusker W."/>
            <person name="McDonough S."/>
            <person name="Mehta T."/>
            <person name="Meldrim J."/>
            <person name="Meneus L."/>
            <person name="Mihai O."/>
            <person name="Mihalev A."/>
            <person name="Mihova T."/>
            <person name="Mittelman R."/>
            <person name="Mlenga V."/>
            <person name="Montmayeur A."/>
            <person name="Mulrain L."/>
            <person name="Navidi A."/>
            <person name="Naylor J."/>
            <person name="Negash T."/>
            <person name="Nguyen T."/>
            <person name="Nguyen N."/>
            <person name="Nicol R."/>
            <person name="Norbu C."/>
            <person name="Norbu N."/>
            <person name="Novod N."/>
            <person name="O'Neill B."/>
            <person name="Osman S."/>
            <person name="Markiewicz E."/>
            <person name="Oyono O.L."/>
            <person name="Patti C."/>
            <person name="Phunkhang P."/>
            <person name="Pierre F."/>
            <person name="Priest M."/>
            <person name="Raghuraman S."/>
            <person name="Rege F."/>
            <person name="Reyes R."/>
            <person name="Rise C."/>
            <person name="Rogov P."/>
            <person name="Ross K."/>
            <person name="Ryan E."/>
            <person name="Settipalli S."/>
            <person name="Shea T."/>
            <person name="Sherpa N."/>
            <person name="Shi L."/>
            <person name="Shih D."/>
            <person name="Sparrow T."/>
            <person name="Spaulding J."/>
            <person name="Stalker J."/>
            <person name="Stange-Thomann N."/>
            <person name="Stavropoulos S."/>
            <person name="Stone C."/>
            <person name="Strader C."/>
            <person name="Tesfaye S."/>
            <person name="Thomson T."/>
            <person name="Thoulutsang Y."/>
            <person name="Thoulutsang D."/>
            <person name="Topham K."/>
            <person name="Topping I."/>
            <person name="Tsamla T."/>
            <person name="Vassiliev H."/>
            <person name="Vo A."/>
            <person name="Wangchuk T."/>
            <person name="Wangdi T."/>
            <person name="Weiand M."/>
            <person name="Wilkinson J."/>
            <person name="Wilson A."/>
            <person name="Yadav S."/>
            <person name="Young G."/>
            <person name="Yu Q."/>
            <person name="Zembek L."/>
            <person name="Zhong D."/>
            <person name="Zimmer A."/>
            <person name="Zwirko Z."/>
            <person name="Jaffe D.B."/>
            <person name="Alvarez P."/>
            <person name="Brockman W."/>
            <person name="Butler J."/>
            <person name="Chin C."/>
            <person name="Gnerre S."/>
            <person name="Grabherr M."/>
            <person name="Kleber M."/>
            <person name="Mauceli E."/>
            <person name="MacCallum I."/>
        </authorList>
    </citation>
    <scope>NUCLEOTIDE SEQUENCE [LARGE SCALE GENOMIC DNA]</scope>
    <source>
        <strain evidence="3">Tucson 15010-1051.87</strain>
    </source>
</reference>
<accession>B4LET4</accession>
<dbReference type="OrthoDB" id="7837036at2759"/>
<dbReference type="Proteomes" id="UP000008792">
    <property type="component" value="Unassembled WGS sequence"/>
</dbReference>
<protein>
    <recommendedName>
        <fullName evidence="4">Transmembrane protein</fullName>
    </recommendedName>
</protein>
<feature type="transmembrane region" description="Helical" evidence="1">
    <location>
        <begin position="128"/>
        <end position="149"/>
    </location>
</feature>
<keyword evidence="1" id="KW-1133">Transmembrane helix</keyword>